<dbReference type="AlphaFoldDB" id="A0A2U0HZC1"/>
<comment type="caution">
    <text evidence="1">The sequence shown here is derived from an EMBL/GenBank/DDBJ whole genome shotgun (WGS) entry which is preliminary data.</text>
</comment>
<accession>A0A2U0HZC1</accession>
<evidence type="ECO:0000313" key="1">
    <source>
        <dbReference type="EMBL" id="PVW14213.1"/>
    </source>
</evidence>
<keyword evidence="2" id="KW-1185">Reference proteome</keyword>
<dbReference type="PROSITE" id="PS51257">
    <property type="entry name" value="PROKAR_LIPOPROTEIN"/>
    <property type="match status" value="1"/>
</dbReference>
<dbReference type="OrthoDB" id="1488726at2"/>
<dbReference type="Proteomes" id="UP000245962">
    <property type="component" value="Unassembled WGS sequence"/>
</dbReference>
<reference evidence="1 2" key="1">
    <citation type="submission" date="2018-04" db="EMBL/GenBank/DDBJ databases">
        <title>Marixanthomonas spongiae HN-E44 sp. nov., isolated from a marine sponge.</title>
        <authorList>
            <person name="Luo L."/>
            <person name="Zhuang L."/>
        </authorList>
    </citation>
    <scope>NUCLEOTIDE SEQUENCE [LARGE SCALE GENOMIC DNA]</scope>
    <source>
        <strain evidence="1 2">HN-E44</strain>
    </source>
</reference>
<proteinExistence type="predicted"/>
<name>A0A2U0HZC1_9FLAO</name>
<organism evidence="1 2">
    <name type="scientific">Marixanthomonas spongiae</name>
    <dbReference type="NCBI Taxonomy" id="2174845"/>
    <lineage>
        <taxon>Bacteria</taxon>
        <taxon>Pseudomonadati</taxon>
        <taxon>Bacteroidota</taxon>
        <taxon>Flavobacteriia</taxon>
        <taxon>Flavobacteriales</taxon>
        <taxon>Flavobacteriaceae</taxon>
        <taxon>Marixanthomonas</taxon>
    </lineage>
</organism>
<dbReference type="RefSeq" id="WP_116694703.1">
    <property type="nucleotide sequence ID" value="NZ_QEHR01000006.1"/>
</dbReference>
<evidence type="ECO:0000313" key="2">
    <source>
        <dbReference type="Proteomes" id="UP000245962"/>
    </source>
</evidence>
<dbReference type="EMBL" id="QEHR01000006">
    <property type="protein sequence ID" value="PVW14213.1"/>
    <property type="molecule type" value="Genomic_DNA"/>
</dbReference>
<sequence>MKRTNKTIRTYGYRFMLLTLIGVFGISCSPESTVPVDDGSLPYTAGDPAVFNALRAEALTTHMEKETFNAEDGVQFTSNDGAEIQIFPNCLLKDGDVVTGQVELTFIDLYEKRDMATTNKPTMGLMQNGDKAPLVSGGEFFIEVRQDGDLLQMGCQYQLMVPGDNTGGTDPEMVLWNGLIDENGNLTWDEVEEEDNAQIYNEGGNYYVFAEAFGWTNIDRFYNDPRPKTTLLVDVPEGFDFDNSAVYLSYDGEANGLAHLDTFIAENGYFSEHYGQIPIGLEAHLIFMSADGDNWRYAIQGVTIAENEVYTFTIEDTQVDSFENVTAAINSLP</sequence>
<gene>
    <name evidence="1" type="ORF">DDV96_10415</name>
</gene>
<protein>
    <submittedName>
        <fullName evidence="1">Uncharacterized protein</fullName>
    </submittedName>
</protein>